<accession>A0AAW1L5I4</accession>
<organism evidence="9 10">
    <name type="scientific">Popillia japonica</name>
    <name type="common">Japanese beetle</name>
    <dbReference type="NCBI Taxonomy" id="7064"/>
    <lineage>
        <taxon>Eukaryota</taxon>
        <taxon>Metazoa</taxon>
        <taxon>Ecdysozoa</taxon>
        <taxon>Arthropoda</taxon>
        <taxon>Hexapoda</taxon>
        <taxon>Insecta</taxon>
        <taxon>Pterygota</taxon>
        <taxon>Neoptera</taxon>
        <taxon>Endopterygota</taxon>
        <taxon>Coleoptera</taxon>
        <taxon>Polyphaga</taxon>
        <taxon>Scarabaeiformia</taxon>
        <taxon>Scarabaeidae</taxon>
        <taxon>Rutelinae</taxon>
        <taxon>Popillia</taxon>
    </lineage>
</organism>
<keyword evidence="7" id="KW-0539">Nucleus</keyword>
<feature type="domain" description="DDE Tnp4" evidence="8">
    <location>
        <begin position="37"/>
        <end position="192"/>
    </location>
</feature>
<evidence type="ECO:0000256" key="5">
    <source>
        <dbReference type="ARBA" id="ARBA00022723"/>
    </source>
</evidence>
<sequence>MNKLLKKYIVWPSHSECFTIAQQFFEASGYPDVIGAIDGCHVTCKIPYGQHDSYQDRKFNHSIPIQAACTTERIFTHISVGYPGAIHDARILQESSIGQITRDNADTLFYTRFHLVGDSAYPCKTWFMSPFRDNGRLTQQQKKHNYALSRARVVIENVFGLLKGRWRILNFVNVYSIEKAMKIITCCCILHNFCLINHDDFDAAHNFEHEHRGNYEEQVVDDNGAQKRMTICDMF</sequence>
<evidence type="ECO:0000256" key="1">
    <source>
        <dbReference type="ARBA" id="ARBA00001968"/>
    </source>
</evidence>
<evidence type="ECO:0000256" key="4">
    <source>
        <dbReference type="ARBA" id="ARBA00022722"/>
    </source>
</evidence>
<dbReference type="InterPro" id="IPR045249">
    <property type="entry name" value="HARBI1-like"/>
</dbReference>
<evidence type="ECO:0000256" key="3">
    <source>
        <dbReference type="ARBA" id="ARBA00006958"/>
    </source>
</evidence>
<dbReference type="InterPro" id="IPR027806">
    <property type="entry name" value="HARBI1_dom"/>
</dbReference>
<evidence type="ECO:0000313" key="9">
    <source>
        <dbReference type="EMBL" id="KAK9728827.1"/>
    </source>
</evidence>
<keyword evidence="6" id="KW-0378">Hydrolase</keyword>
<dbReference type="Pfam" id="PF13359">
    <property type="entry name" value="DDE_Tnp_4"/>
    <property type="match status" value="1"/>
</dbReference>
<comment type="cofactor">
    <cofactor evidence="1">
        <name>a divalent metal cation</name>
        <dbReference type="ChEBI" id="CHEBI:60240"/>
    </cofactor>
</comment>
<keyword evidence="4" id="KW-0540">Nuclease</keyword>
<keyword evidence="10" id="KW-1185">Reference proteome</keyword>
<protein>
    <submittedName>
        <fullName evidence="9">DDE superfamily endonuclease</fullName>
    </submittedName>
</protein>
<comment type="caution">
    <text evidence="9">The sequence shown here is derived from an EMBL/GenBank/DDBJ whole genome shotgun (WGS) entry which is preliminary data.</text>
</comment>
<evidence type="ECO:0000256" key="2">
    <source>
        <dbReference type="ARBA" id="ARBA00004123"/>
    </source>
</evidence>
<evidence type="ECO:0000313" key="10">
    <source>
        <dbReference type="Proteomes" id="UP001458880"/>
    </source>
</evidence>
<dbReference type="GO" id="GO:0004519">
    <property type="term" value="F:endonuclease activity"/>
    <property type="evidence" value="ECO:0007669"/>
    <property type="project" value="UniProtKB-KW"/>
</dbReference>
<comment type="similarity">
    <text evidence="3">Belongs to the HARBI1 family.</text>
</comment>
<reference evidence="9 10" key="1">
    <citation type="journal article" date="2024" name="BMC Genomics">
        <title>De novo assembly and annotation of Popillia japonica's genome with initial clues to its potential as an invasive pest.</title>
        <authorList>
            <person name="Cucini C."/>
            <person name="Boschi S."/>
            <person name="Funari R."/>
            <person name="Cardaioli E."/>
            <person name="Iannotti N."/>
            <person name="Marturano G."/>
            <person name="Paoli F."/>
            <person name="Bruttini M."/>
            <person name="Carapelli A."/>
            <person name="Frati F."/>
            <person name="Nardi F."/>
        </authorList>
    </citation>
    <scope>NUCLEOTIDE SEQUENCE [LARGE SCALE GENOMIC DNA]</scope>
    <source>
        <strain evidence="9">DMR45628</strain>
    </source>
</reference>
<dbReference type="AlphaFoldDB" id="A0AAW1L5I4"/>
<dbReference type="Proteomes" id="UP001458880">
    <property type="component" value="Unassembled WGS sequence"/>
</dbReference>
<dbReference type="PANTHER" id="PTHR22930:SF292">
    <property type="entry name" value="DDE TNP4 DOMAIN-CONTAINING PROTEIN"/>
    <property type="match status" value="1"/>
</dbReference>
<dbReference type="GO" id="GO:0046872">
    <property type="term" value="F:metal ion binding"/>
    <property type="evidence" value="ECO:0007669"/>
    <property type="project" value="UniProtKB-KW"/>
</dbReference>
<dbReference type="EMBL" id="JASPKY010000166">
    <property type="protein sequence ID" value="KAK9728827.1"/>
    <property type="molecule type" value="Genomic_DNA"/>
</dbReference>
<evidence type="ECO:0000256" key="6">
    <source>
        <dbReference type="ARBA" id="ARBA00022801"/>
    </source>
</evidence>
<comment type="subcellular location">
    <subcellularLocation>
        <location evidence="2">Nucleus</location>
    </subcellularLocation>
</comment>
<keyword evidence="9" id="KW-0255">Endonuclease</keyword>
<keyword evidence="5" id="KW-0479">Metal-binding</keyword>
<gene>
    <name evidence="9" type="ORF">QE152_g16989</name>
</gene>
<proteinExistence type="inferred from homology"/>
<dbReference type="GO" id="GO:0016787">
    <property type="term" value="F:hydrolase activity"/>
    <property type="evidence" value="ECO:0007669"/>
    <property type="project" value="UniProtKB-KW"/>
</dbReference>
<evidence type="ECO:0000259" key="8">
    <source>
        <dbReference type="Pfam" id="PF13359"/>
    </source>
</evidence>
<dbReference type="GO" id="GO:0005634">
    <property type="term" value="C:nucleus"/>
    <property type="evidence" value="ECO:0007669"/>
    <property type="project" value="UniProtKB-SubCell"/>
</dbReference>
<name>A0AAW1L5I4_POPJA</name>
<evidence type="ECO:0000256" key="7">
    <source>
        <dbReference type="ARBA" id="ARBA00023242"/>
    </source>
</evidence>
<dbReference type="PANTHER" id="PTHR22930">
    <property type="match status" value="1"/>
</dbReference>